<name>A0A165PX81_9APHY</name>
<proteinExistence type="predicted"/>
<keyword evidence="1" id="KW-0732">Signal</keyword>
<sequence length="129" mass="14681">MLPLLFYLGAQLGVDTLLDEPPQNDGVVERLEHRNFKICIEGRACLVAANTRAKRCFWPLSKNLNTNCRTAPACLAGMATLVCDALKEHFFARVDALRDVKDWLKQGNDRWRLCSSDSCAWSIYHRKAR</sequence>
<evidence type="ECO:0000313" key="2">
    <source>
        <dbReference type="EMBL" id="KZT68734.1"/>
    </source>
</evidence>
<reference evidence="2 3" key="1">
    <citation type="journal article" date="2016" name="Mol. Biol. Evol.">
        <title>Comparative Genomics of Early-Diverging Mushroom-Forming Fungi Provides Insights into the Origins of Lignocellulose Decay Capabilities.</title>
        <authorList>
            <person name="Nagy L.G."/>
            <person name="Riley R."/>
            <person name="Tritt A."/>
            <person name="Adam C."/>
            <person name="Daum C."/>
            <person name="Floudas D."/>
            <person name="Sun H."/>
            <person name="Yadav J.S."/>
            <person name="Pangilinan J."/>
            <person name="Larsson K.H."/>
            <person name="Matsuura K."/>
            <person name="Barry K."/>
            <person name="Labutti K."/>
            <person name="Kuo R."/>
            <person name="Ohm R.A."/>
            <person name="Bhattacharya S.S."/>
            <person name="Shirouzu T."/>
            <person name="Yoshinaga Y."/>
            <person name="Martin F.M."/>
            <person name="Grigoriev I.V."/>
            <person name="Hibbett D.S."/>
        </authorList>
    </citation>
    <scope>NUCLEOTIDE SEQUENCE [LARGE SCALE GENOMIC DNA]</scope>
    <source>
        <strain evidence="2 3">L-15889</strain>
    </source>
</reference>
<feature type="chain" id="PRO_5007864420" evidence="1">
    <location>
        <begin position="17"/>
        <end position="129"/>
    </location>
</feature>
<keyword evidence="3" id="KW-1185">Reference proteome</keyword>
<evidence type="ECO:0000313" key="3">
    <source>
        <dbReference type="Proteomes" id="UP000076727"/>
    </source>
</evidence>
<dbReference type="AlphaFoldDB" id="A0A165PX81"/>
<dbReference type="EMBL" id="KV429064">
    <property type="protein sequence ID" value="KZT68734.1"/>
    <property type="molecule type" value="Genomic_DNA"/>
</dbReference>
<protein>
    <submittedName>
        <fullName evidence="2">Uncharacterized protein</fullName>
    </submittedName>
</protein>
<evidence type="ECO:0000256" key="1">
    <source>
        <dbReference type="SAM" id="SignalP"/>
    </source>
</evidence>
<dbReference type="STRING" id="1314783.A0A165PX81"/>
<dbReference type="Proteomes" id="UP000076727">
    <property type="component" value="Unassembled WGS sequence"/>
</dbReference>
<gene>
    <name evidence="2" type="ORF">DAEQUDRAFT_727616</name>
</gene>
<feature type="signal peptide" evidence="1">
    <location>
        <begin position="1"/>
        <end position="16"/>
    </location>
</feature>
<accession>A0A165PX81</accession>
<organism evidence="2 3">
    <name type="scientific">Daedalea quercina L-15889</name>
    <dbReference type="NCBI Taxonomy" id="1314783"/>
    <lineage>
        <taxon>Eukaryota</taxon>
        <taxon>Fungi</taxon>
        <taxon>Dikarya</taxon>
        <taxon>Basidiomycota</taxon>
        <taxon>Agaricomycotina</taxon>
        <taxon>Agaricomycetes</taxon>
        <taxon>Polyporales</taxon>
        <taxon>Fomitopsis</taxon>
    </lineage>
</organism>
<dbReference type="OrthoDB" id="3218112at2759"/>